<dbReference type="KEGG" id="poz:I0K15_00055"/>
<keyword evidence="1" id="KW-0503">Monooxygenase</keyword>
<evidence type="ECO:0000313" key="2">
    <source>
        <dbReference type="Proteomes" id="UP000594800"/>
    </source>
</evidence>
<dbReference type="InterPro" id="IPR049574">
    <property type="entry name" value="CrtA-like"/>
</dbReference>
<dbReference type="AlphaFoldDB" id="A0A7S9QEJ4"/>
<keyword evidence="1" id="KW-0560">Oxidoreductase</keyword>
<dbReference type="Proteomes" id="UP000594800">
    <property type="component" value="Chromosome"/>
</dbReference>
<dbReference type="RefSeq" id="WP_196105320.1">
    <property type="nucleotide sequence ID" value="NZ_CP064942.1"/>
</dbReference>
<reference evidence="1 2" key="1">
    <citation type="submission" date="2020-11" db="EMBL/GenBank/DDBJ databases">
        <title>Description of Pontivivens ytuae sp. nov. isolated from deep sea sediment of Mariana Trench.</title>
        <authorList>
            <person name="Wang Z."/>
            <person name="Sun Q.-L."/>
            <person name="Xu X.-D."/>
            <person name="Tang Y.-Z."/>
            <person name="Zhang J."/>
        </authorList>
    </citation>
    <scope>NUCLEOTIDE SEQUENCE [LARGE SCALE GENOMIC DNA]</scope>
    <source>
        <strain evidence="1 2">MT2928</strain>
    </source>
</reference>
<gene>
    <name evidence="1" type="ORF">I0K15_00055</name>
</gene>
<dbReference type="GO" id="GO:0004497">
    <property type="term" value="F:monooxygenase activity"/>
    <property type="evidence" value="ECO:0007669"/>
    <property type="project" value="UniProtKB-KW"/>
</dbReference>
<sequence length="231" mass="25116">MQTVTLSLYRFPSPLGRLWAFTQMGLARRALARVPGIGFHKLVGSGTGEGFTPVPNTAVWGILATWPDAETAQSGTADGPFARFRARASEHLTVFLSPLSARGRWAGTEPFAPDIDPGDGPLAALTRATVRPRALLRFWRRVPAISRVIGADPHTLFKIGVGEVPWLHQVTFSIWPDTAAMAAFARADGPHARAIAAVREGDWFAEELYARFRVTGTRGHWPGARLESLPA</sequence>
<name>A0A7S9QEJ4_9RHOB</name>
<evidence type="ECO:0000313" key="1">
    <source>
        <dbReference type="EMBL" id="QPH56063.1"/>
    </source>
</evidence>
<dbReference type="CDD" id="cd21650">
    <property type="entry name" value="CrtA-like"/>
    <property type="match status" value="1"/>
</dbReference>
<dbReference type="NCBIfam" id="NF045923">
    <property type="entry name" value="SpheroidMoxCrtARhod"/>
    <property type="match status" value="1"/>
</dbReference>
<accession>A0A7S9QEJ4</accession>
<dbReference type="EMBL" id="CP064942">
    <property type="protein sequence ID" value="QPH56063.1"/>
    <property type="molecule type" value="Genomic_DNA"/>
</dbReference>
<protein>
    <submittedName>
        <fullName evidence="1">Spheroidene monooxygenase</fullName>
    </submittedName>
</protein>
<keyword evidence="2" id="KW-1185">Reference proteome</keyword>
<proteinExistence type="predicted"/>
<organism evidence="1 2">
    <name type="scientific">Pontivivens ytuae</name>
    <dbReference type="NCBI Taxonomy" id="2789856"/>
    <lineage>
        <taxon>Bacteria</taxon>
        <taxon>Pseudomonadati</taxon>
        <taxon>Pseudomonadota</taxon>
        <taxon>Alphaproteobacteria</taxon>
        <taxon>Rhodobacterales</taxon>
        <taxon>Paracoccaceae</taxon>
        <taxon>Pontivivens</taxon>
    </lineage>
</organism>